<evidence type="ECO:0000313" key="1">
    <source>
        <dbReference type="EMBL" id="KAG2282732.1"/>
    </source>
</evidence>
<proteinExistence type="predicted"/>
<dbReference type="OrthoDB" id="1129285at2759"/>
<dbReference type="Proteomes" id="UP000886595">
    <property type="component" value="Unassembled WGS sequence"/>
</dbReference>
<organism evidence="1 2">
    <name type="scientific">Brassica carinata</name>
    <name type="common">Ethiopian mustard</name>
    <name type="synonym">Abyssinian cabbage</name>
    <dbReference type="NCBI Taxonomy" id="52824"/>
    <lineage>
        <taxon>Eukaryota</taxon>
        <taxon>Viridiplantae</taxon>
        <taxon>Streptophyta</taxon>
        <taxon>Embryophyta</taxon>
        <taxon>Tracheophyta</taxon>
        <taxon>Spermatophyta</taxon>
        <taxon>Magnoliopsida</taxon>
        <taxon>eudicotyledons</taxon>
        <taxon>Gunneridae</taxon>
        <taxon>Pentapetalae</taxon>
        <taxon>rosids</taxon>
        <taxon>malvids</taxon>
        <taxon>Brassicales</taxon>
        <taxon>Brassicaceae</taxon>
        <taxon>Brassiceae</taxon>
        <taxon>Brassica</taxon>
    </lineage>
</organism>
<keyword evidence="2" id="KW-1185">Reference proteome</keyword>
<name>A0A8X7R7J9_BRACI</name>
<dbReference type="EMBL" id="JAAMPC010000011">
    <property type="protein sequence ID" value="KAG2282732.1"/>
    <property type="molecule type" value="Genomic_DNA"/>
</dbReference>
<gene>
    <name evidence="1" type="ORF">Bca52824_053952</name>
</gene>
<dbReference type="AlphaFoldDB" id="A0A8X7R7J9"/>
<comment type="caution">
    <text evidence="1">The sequence shown here is derived from an EMBL/GenBank/DDBJ whole genome shotgun (WGS) entry which is preliminary data.</text>
</comment>
<sequence length="171" mass="19495">MTHPNKEHSQMKALKTHNDMLGFVADVESGIPTRCPCGGRIINEVSRDPKYRTDFDTLPGTKYFTCINFENDGFHFRQLWVFGVQEEVLVKNLSLHYMLDGEIIFIFVTLPSMMSCDKLRGGYVIFIFVTLPKREFQWRLSCRTSTDDGDAEVTVNKLGTGSGCGYFERSS</sequence>
<accession>A0A8X7R7J9</accession>
<protein>
    <submittedName>
        <fullName evidence="1">Uncharacterized protein</fullName>
    </submittedName>
</protein>
<reference evidence="1 2" key="1">
    <citation type="submission" date="2020-02" db="EMBL/GenBank/DDBJ databases">
        <authorList>
            <person name="Ma Q."/>
            <person name="Huang Y."/>
            <person name="Song X."/>
            <person name="Pei D."/>
        </authorList>
    </citation>
    <scope>NUCLEOTIDE SEQUENCE [LARGE SCALE GENOMIC DNA]</scope>
    <source>
        <strain evidence="1">Sxm20200214</strain>
        <tissue evidence="1">Leaf</tissue>
    </source>
</reference>
<evidence type="ECO:0000313" key="2">
    <source>
        <dbReference type="Proteomes" id="UP000886595"/>
    </source>
</evidence>